<dbReference type="GO" id="GO:0005737">
    <property type="term" value="C:cytoplasm"/>
    <property type="evidence" value="ECO:0007669"/>
    <property type="project" value="TreeGrafter"/>
</dbReference>
<feature type="active site" description="Proton acceptor" evidence="1">
    <location>
        <position position="81"/>
    </location>
</feature>
<dbReference type="InterPro" id="IPR031314">
    <property type="entry name" value="DNK_dom"/>
</dbReference>
<keyword evidence="5" id="KW-0418">Kinase</keyword>
<dbReference type="Pfam" id="PF01712">
    <property type="entry name" value="dNK"/>
    <property type="match status" value="1"/>
</dbReference>
<dbReference type="InterPro" id="IPR050566">
    <property type="entry name" value="Deoxyribonucleoside_kinase"/>
</dbReference>
<evidence type="ECO:0000256" key="1">
    <source>
        <dbReference type="PIRSR" id="PIRSR000705-1"/>
    </source>
</evidence>
<feature type="region of interest" description="Disordered" evidence="3">
    <location>
        <begin position="198"/>
        <end position="218"/>
    </location>
</feature>
<comment type="caution">
    <text evidence="5">The sequence shown here is derived from an EMBL/GenBank/DDBJ whole genome shotgun (WGS) entry which is preliminary data.</text>
</comment>
<evidence type="ECO:0000313" key="5">
    <source>
        <dbReference type="EMBL" id="GEM84292.1"/>
    </source>
</evidence>
<keyword evidence="2" id="KW-0547">Nucleotide-binding</keyword>
<dbReference type="RefSeq" id="WP_119341041.1">
    <property type="nucleotide sequence ID" value="NZ_BJXL01000089.1"/>
</dbReference>
<dbReference type="InterPro" id="IPR002624">
    <property type="entry name" value="DCK/DGK"/>
</dbReference>
<proteinExistence type="predicted"/>
<dbReference type="PIRSF" id="PIRSF000705">
    <property type="entry name" value="DNK"/>
    <property type="match status" value="1"/>
</dbReference>
<evidence type="ECO:0000256" key="3">
    <source>
        <dbReference type="SAM" id="MobiDB-lite"/>
    </source>
</evidence>
<dbReference type="CDD" id="cd01673">
    <property type="entry name" value="dNK"/>
    <property type="match status" value="1"/>
</dbReference>
<dbReference type="Proteomes" id="UP000321197">
    <property type="component" value="Unassembled WGS sequence"/>
</dbReference>
<reference evidence="5 6" key="1">
    <citation type="submission" date="2019-07" db="EMBL/GenBank/DDBJ databases">
        <title>Whole genome shotgun sequence of Meiothermus hypogaeus NBRC 106114.</title>
        <authorList>
            <person name="Hosoyama A."/>
            <person name="Uohara A."/>
            <person name="Ohji S."/>
            <person name="Ichikawa N."/>
        </authorList>
    </citation>
    <scope>NUCLEOTIDE SEQUENCE [LARGE SCALE GENOMIC DNA]</scope>
    <source>
        <strain evidence="5 6">NBRC 106114</strain>
    </source>
</reference>
<dbReference type="GO" id="GO:0005524">
    <property type="term" value="F:ATP binding"/>
    <property type="evidence" value="ECO:0007669"/>
    <property type="project" value="UniProtKB-KW"/>
</dbReference>
<feature type="binding site" evidence="2">
    <location>
        <begin position="176"/>
        <end position="178"/>
    </location>
    <ligand>
        <name>ATP</name>
        <dbReference type="ChEBI" id="CHEBI:30616"/>
    </ligand>
</feature>
<dbReference type="AlphaFoldDB" id="A0A511R5U2"/>
<dbReference type="PANTHER" id="PTHR10513">
    <property type="entry name" value="DEOXYNUCLEOSIDE KINASE"/>
    <property type="match status" value="1"/>
</dbReference>
<feature type="binding site" evidence="2">
    <location>
        <begin position="7"/>
        <end position="15"/>
    </location>
    <ligand>
        <name>ATP</name>
        <dbReference type="ChEBI" id="CHEBI:30616"/>
    </ligand>
</feature>
<organism evidence="5 6">
    <name type="scientific">Meiothermus hypogaeus NBRC 106114</name>
    <dbReference type="NCBI Taxonomy" id="1227553"/>
    <lineage>
        <taxon>Bacteria</taxon>
        <taxon>Thermotogati</taxon>
        <taxon>Deinococcota</taxon>
        <taxon>Deinococci</taxon>
        <taxon>Thermales</taxon>
        <taxon>Thermaceae</taxon>
        <taxon>Meiothermus</taxon>
    </lineage>
</organism>
<dbReference type="PANTHER" id="PTHR10513:SF46">
    <property type="entry name" value="DEOXYGUANOSINE KINASE"/>
    <property type="match status" value="1"/>
</dbReference>
<name>A0A511R5U2_9DEIN</name>
<dbReference type="InterPro" id="IPR027417">
    <property type="entry name" value="P-loop_NTPase"/>
</dbReference>
<dbReference type="GO" id="GO:0019136">
    <property type="term" value="F:deoxynucleoside kinase activity"/>
    <property type="evidence" value="ECO:0007669"/>
    <property type="project" value="InterPro"/>
</dbReference>
<dbReference type="OrthoDB" id="9776634at2"/>
<keyword evidence="2" id="KW-0067">ATP-binding</keyword>
<dbReference type="EMBL" id="BJXL01000089">
    <property type="protein sequence ID" value="GEM84292.1"/>
    <property type="molecule type" value="Genomic_DNA"/>
</dbReference>
<sequence length="218" mass="25132">MYIAIEGVIGVGKTTLARLLAERLGAESLHEVVEENPFLPLFYQDPVRYGFKVQVFFLLSRYKQLLPLSQPSLFARGVVADYLFDKDAIFAAMNLSGAEWELYNDLYTHLSPKLPTPDLTLYLRAPLPVILERIRRRGRVFEKQMEPEYLARLSEFYERHFATYPHPLWVLDTQELDFAEREADRDWVVRRVQERLGIPTANPGHPDPAASPAGLERS</sequence>
<accession>A0A511R5U2</accession>
<feature type="domain" description="Deoxynucleoside kinase" evidence="4">
    <location>
        <begin position="3"/>
        <end position="194"/>
    </location>
</feature>
<dbReference type="SUPFAM" id="SSF52540">
    <property type="entry name" value="P-loop containing nucleoside triphosphate hydrolases"/>
    <property type="match status" value="1"/>
</dbReference>
<dbReference type="Gene3D" id="3.40.50.300">
    <property type="entry name" value="P-loop containing nucleotide triphosphate hydrolases"/>
    <property type="match status" value="1"/>
</dbReference>
<evidence type="ECO:0000259" key="4">
    <source>
        <dbReference type="Pfam" id="PF01712"/>
    </source>
</evidence>
<evidence type="ECO:0000313" key="6">
    <source>
        <dbReference type="Proteomes" id="UP000321197"/>
    </source>
</evidence>
<gene>
    <name evidence="5" type="ORF">MHY01S_24580</name>
</gene>
<feature type="binding site" evidence="2">
    <location>
        <begin position="133"/>
        <end position="137"/>
    </location>
    <ligand>
        <name>ATP</name>
        <dbReference type="ChEBI" id="CHEBI:30616"/>
    </ligand>
</feature>
<evidence type="ECO:0000256" key="2">
    <source>
        <dbReference type="PIRSR" id="PIRSR000705-3"/>
    </source>
</evidence>
<keyword evidence="5" id="KW-0808">Transferase</keyword>
<protein>
    <submittedName>
        <fullName evidence="5">Deoxyguanosine kinase</fullName>
    </submittedName>
</protein>